<evidence type="ECO:0000256" key="1">
    <source>
        <dbReference type="ARBA" id="ARBA00004123"/>
    </source>
</evidence>
<dbReference type="Gene3D" id="1.10.10.60">
    <property type="entry name" value="Homeodomain-like"/>
    <property type="match status" value="1"/>
</dbReference>
<feature type="coiled-coil region" evidence="3">
    <location>
        <begin position="567"/>
        <end position="599"/>
    </location>
</feature>
<feature type="region of interest" description="Disordered" evidence="4">
    <location>
        <begin position="228"/>
        <end position="262"/>
    </location>
</feature>
<evidence type="ECO:0000313" key="6">
    <source>
        <dbReference type="EMBL" id="KAF6169386.1"/>
    </source>
</evidence>
<feature type="DNA-binding region" description="Homeobox" evidence="2">
    <location>
        <begin position="546"/>
        <end position="574"/>
    </location>
</feature>
<sequence>MFEEWVTDSPFIIPPRISFKVQGRDRLYIKFVAEELGLEGSYVPRTYIEQIQLKKLVDEVMALPDDSKTKLSIEDDLVSSSPKDVLYRASADRVAMRNKNFKSGLSHTYSTRGNNNLNLTRLAVNNRRMDQFTSRIEELNSKFTIRRVSNASHQNLALHAKACNDTATSLFVSGFGNGSLSGSLLPNSSSSSQLARDSPLMDEILLIKRGQVSFMDHTVHSLNSDSAVADTAGNIPSRASSSSRRRGPSRGSKPLPDGKKKKVEVNSWGQPIRGVNSYSTTVETLTRNHIPINYKKFTSVPDEFIHIVKRKLERVANFSIMRRMNDAWKRHKSRLNKKYIKGKDPTKAQSKKNTENCNKVNAPCTTGRTSMAIVRHNLVVERNARDEDVGRANVFIKAHTKADKTYQCPKIIEKLQENMNLYPDLSKIGYDDVLAKTLAKDKKGHMMAMGIVAYGIVADVSPDAYCHNKKLGDGYYKIEIFNVINEDALLFRQDSFTKTMGDVGVGDLESTISDEDEALFGNLFSEEISSTYSSTDPRTRIAFQRNELSKGFNLESWQVKFWFQNRHTQMKTQLERHENSILRQENDKLQAENMSIRDAMRTPICNNCGEPAMLGEISLEGQQLRVENVRIQDELNRVCTLAEKFLGMPVSSLATSISSHMPNSDLELAVGCNGLTGLSTVTTSLPLGNDYGGVLSPLSTRETVIINNLVLVEILM</sequence>
<evidence type="ECO:0000256" key="2">
    <source>
        <dbReference type="PROSITE-ProRule" id="PRU00108"/>
    </source>
</evidence>
<evidence type="ECO:0000256" key="4">
    <source>
        <dbReference type="SAM" id="MobiDB-lite"/>
    </source>
</evidence>
<dbReference type="Proteomes" id="UP000541444">
    <property type="component" value="Unassembled WGS sequence"/>
</dbReference>
<evidence type="ECO:0000256" key="3">
    <source>
        <dbReference type="SAM" id="Coils"/>
    </source>
</evidence>
<keyword evidence="2" id="KW-0371">Homeobox</keyword>
<dbReference type="InterPro" id="IPR009057">
    <property type="entry name" value="Homeodomain-like_sf"/>
</dbReference>
<dbReference type="PROSITE" id="PS50071">
    <property type="entry name" value="HOMEOBOX_2"/>
    <property type="match status" value="1"/>
</dbReference>
<gene>
    <name evidence="6" type="ORF">GIB67_016556</name>
</gene>
<organism evidence="6 7">
    <name type="scientific">Kingdonia uniflora</name>
    <dbReference type="NCBI Taxonomy" id="39325"/>
    <lineage>
        <taxon>Eukaryota</taxon>
        <taxon>Viridiplantae</taxon>
        <taxon>Streptophyta</taxon>
        <taxon>Embryophyta</taxon>
        <taxon>Tracheophyta</taxon>
        <taxon>Spermatophyta</taxon>
        <taxon>Magnoliopsida</taxon>
        <taxon>Ranunculales</taxon>
        <taxon>Circaeasteraceae</taxon>
        <taxon>Kingdonia</taxon>
    </lineage>
</organism>
<dbReference type="Pfam" id="PF03004">
    <property type="entry name" value="Transposase_24"/>
    <property type="match status" value="1"/>
</dbReference>
<dbReference type="EMBL" id="JACGCM010000665">
    <property type="protein sequence ID" value="KAF6169386.1"/>
    <property type="molecule type" value="Genomic_DNA"/>
</dbReference>
<feature type="non-terminal residue" evidence="6">
    <location>
        <position position="1"/>
    </location>
</feature>
<dbReference type="AlphaFoldDB" id="A0A7J7NQC4"/>
<dbReference type="InterPro" id="IPR001356">
    <property type="entry name" value="HD"/>
</dbReference>
<keyword evidence="2" id="KW-0539">Nucleus</keyword>
<keyword evidence="2" id="KW-0238">DNA-binding</keyword>
<dbReference type="GO" id="GO:0003677">
    <property type="term" value="F:DNA binding"/>
    <property type="evidence" value="ECO:0007669"/>
    <property type="project" value="UniProtKB-UniRule"/>
</dbReference>
<keyword evidence="7" id="KW-1185">Reference proteome</keyword>
<comment type="caution">
    <text evidence="6">The sequence shown here is derived from an EMBL/GenBank/DDBJ whole genome shotgun (WGS) entry which is preliminary data.</text>
</comment>
<dbReference type="PANTHER" id="PTHR45654:SF5">
    <property type="entry name" value="HOMEOBOX-LEUCINE ZIPPER PROTEIN ANTHOCYANINLESS 2-RELATED"/>
    <property type="match status" value="1"/>
</dbReference>
<evidence type="ECO:0000313" key="7">
    <source>
        <dbReference type="Proteomes" id="UP000541444"/>
    </source>
</evidence>
<feature type="domain" description="Homeobox" evidence="5">
    <location>
        <begin position="544"/>
        <end position="573"/>
    </location>
</feature>
<reference evidence="6 7" key="1">
    <citation type="journal article" date="2020" name="IScience">
        <title>Genome Sequencing of the Endangered Kingdonia uniflora (Circaeasteraceae, Ranunculales) Reveals Potential Mechanisms of Evolutionary Specialization.</title>
        <authorList>
            <person name="Sun Y."/>
            <person name="Deng T."/>
            <person name="Zhang A."/>
            <person name="Moore M.J."/>
            <person name="Landis J.B."/>
            <person name="Lin N."/>
            <person name="Zhang H."/>
            <person name="Zhang X."/>
            <person name="Huang J."/>
            <person name="Zhang X."/>
            <person name="Sun H."/>
            <person name="Wang H."/>
        </authorList>
    </citation>
    <scope>NUCLEOTIDE SEQUENCE [LARGE SCALE GENOMIC DNA]</scope>
    <source>
        <strain evidence="6">TB1705</strain>
        <tissue evidence="6">Leaf</tissue>
    </source>
</reference>
<name>A0A7J7NQC4_9MAGN</name>
<dbReference type="GO" id="GO:0005634">
    <property type="term" value="C:nucleus"/>
    <property type="evidence" value="ECO:0007669"/>
    <property type="project" value="UniProtKB-SubCell"/>
</dbReference>
<comment type="subcellular location">
    <subcellularLocation>
        <location evidence="1 2">Nucleus</location>
    </subcellularLocation>
</comment>
<dbReference type="PANTHER" id="PTHR45654">
    <property type="entry name" value="HOMEOBOX-LEUCINE ZIPPER PROTEIN MERISTEM L1"/>
    <property type="match status" value="1"/>
</dbReference>
<dbReference type="InterPro" id="IPR004252">
    <property type="entry name" value="Probable_transposase_24"/>
</dbReference>
<evidence type="ECO:0000259" key="5">
    <source>
        <dbReference type="PROSITE" id="PS50071"/>
    </source>
</evidence>
<keyword evidence="3" id="KW-0175">Coiled coil</keyword>
<protein>
    <recommendedName>
        <fullName evidence="5">Homeobox domain-containing protein</fullName>
    </recommendedName>
</protein>
<dbReference type="InterPro" id="IPR042160">
    <property type="entry name" value="HD-Zip_IV"/>
</dbReference>
<dbReference type="SUPFAM" id="SSF46689">
    <property type="entry name" value="Homeodomain-like"/>
    <property type="match status" value="1"/>
</dbReference>
<proteinExistence type="predicted"/>
<accession>A0A7J7NQC4</accession>